<accession>A0AAN9MVQ2</accession>
<organism evidence="3 4">
    <name type="scientific">Canavalia gladiata</name>
    <name type="common">Sword bean</name>
    <name type="synonym">Dolichos gladiatus</name>
    <dbReference type="NCBI Taxonomy" id="3824"/>
    <lineage>
        <taxon>Eukaryota</taxon>
        <taxon>Viridiplantae</taxon>
        <taxon>Streptophyta</taxon>
        <taxon>Embryophyta</taxon>
        <taxon>Tracheophyta</taxon>
        <taxon>Spermatophyta</taxon>
        <taxon>Magnoliopsida</taxon>
        <taxon>eudicotyledons</taxon>
        <taxon>Gunneridae</taxon>
        <taxon>Pentapetalae</taxon>
        <taxon>rosids</taxon>
        <taxon>fabids</taxon>
        <taxon>Fabales</taxon>
        <taxon>Fabaceae</taxon>
        <taxon>Papilionoideae</taxon>
        <taxon>50 kb inversion clade</taxon>
        <taxon>NPAAA clade</taxon>
        <taxon>indigoferoid/millettioid clade</taxon>
        <taxon>Phaseoleae</taxon>
        <taxon>Canavalia</taxon>
    </lineage>
</organism>
<dbReference type="PANTHER" id="PTHR34368:SF7">
    <property type="entry name" value="ALKALINE PHYTOCERAMIDASE (APHC)"/>
    <property type="match status" value="1"/>
</dbReference>
<dbReference type="PANTHER" id="PTHR34368">
    <property type="entry name" value="OS01G0962200 PROTEIN"/>
    <property type="match status" value="1"/>
</dbReference>
<proteinExistence type="predicted"/>
<feature type="region of interest" description="Disordered" evidence="1">
    <location>
        <begin position="1"/>
        <end position="20"/>
    </location>
</feature>
<keyword evidence="4" id="KW-1185">Reference proteome</keyword>
<evidence type="ECO:0000313" key="4">
    <source>
        <dbReference type="Proteomes" id="UP001367508"/>
    </source>
</evidence>
<feature type="compositionally biased region" description="Basic residues" evidence="1">
    <location>
        <begin position="1"/>
        <end position="10"/>
    </location>
</feature>
<feature type="transmembrane region" description="Helical" evidence="2">
    <location>
        <begin position="58"/>
        <end position="77"/>
    </location>
</feature>
<dbReference type="EMBL" id="JAYMYQ010000001">
    <property type="protein sequence ID" value="KAK7359032.1"/>
    <property type="molecule type" value="Genomic_DNA"/>
</dbReference>
<name>A0AAN9MVQ2_CANGL</name>
<gene>
    <name evidence="3" type="ORF">VNO77_00976</name>
</gene>
<comment type="caution">
    <text evidence="3">The sequence shown here is derived from an EMBL/GenBank/DDBJ whole genome shotgun (WGS) entry which is preliminary data.</text>
</comment>
<evidence type="ECO:0008006" key="5">
    <source>
        <dbReference type="Google" id="ProtNLM"/>
    </source>
</evidence>
<feature type="transmembrane region" description="Helical" evidence="2">
    <location>
        <begin position="165"/>
        <end position="183"/>
    </location>
</feature>
<reference evidence="3 4" key="1">
    <citation type="submission" date="2024-01" db="EMBL/GenBank/DDBJ databases">
        <title>The genomes of 5 underutilized Papilionoideae crops provide insights into root nodulation and disease resistanc.</title>
        <authorList>
            <person name="Jiang F."/>
        </authorList>
    </citation>
    <scope>NUCLEOTIDE SEQUENCE [LARGE SCALE GENOMIC DNA]</scope>
    <source>
        <strain evidence="3">LVBAO_FW01</strain>
        <tissue evidence="3">Leaves</tissue>
    </source>
</reference>
<keyword evidence="2" id="KW-0812">Transmembrane</keyword>
<evidence type="ECO:0000256" key="1">
    <source>
        <dbReference type="SAM" id="MobiDB-lite"/>
    </source>
</evidence>
<protein>
    <recommendedName>
        <fullName evidence="5">Ceramidase</fullName>
    </recommendedName>
</protein>
<evidence type="ECO:0000313" key="3">
    <source>
        <dbReference type="EMBL" id="KAK7359032.1"/>
    </source>
</evidence>
<keyword evidence="2" id="KW-0472">Membrane</keyword>
<feature type="transmembrane region" description="Helical" evidence="2">
    <location>
        <begin position="190"/>
        <end position="208"/>
    </location>
</feature>
<feature type="transmembrane region" description="Helical" evidence="2">
    <location>
        <begin position="97"/>
        <end position="117"/>
    </location>
</feature>
<keyword evidence="2" id="KW-1133">Transmembrane helix</keyword>
<dbReference type="AlphaFoldDB" id="A0AAN9MVQ2"/>
<evidence type="ECO:0000256" key="2">
    <source>
        <dbReference type="SAM" id="Phobius"/>
    </source>
</evidence>
<dbReference type="Proteomes" id="UP001367508">
    <property type="component" value="Unassembled WGS sequence"/>
</dbReference>
<sequence>MLCRWRHSPPSHRPPSPSPSSTSSYIMASLASVTHRFSLFSPNFIYSLTQMRKRTEQAWGVAVASFILLIILTPSIPQPQRYHDFADKRKFCGIPNALNVISNFPFMVIGLIGLMLCRRGNYLNISLQGELWGWTCFYVAVASVAFGSSYYHLDPDDAGLVWDRLPMTVAFASLVAILITERIDAKMGSISIVPLIMAGIISSVHWRFFGDIRLYVLAQTASCIAIPLMATLLPPMYTHSTYWLWAAGFYFLAMLQETADKVIYKLTYHVVSGHTLKHLSAAMVPIVLTVMLAKRSVCLGRLLHVCNIRLLQLVDLTSLRF</sequence>
<feature type="transmembrane region" description="Helical" evidence="2">
    <location>
        <begin position="129"/>
        <end position="153"/>
    </location>
</feature>